<comment type="caution">
    <text evidence="1">The sequence shown here is derived from an EMBL/GenBank/DDBJ whole genome shotgun (WGS) entry which is preliminary data.</text>
</comment>
<protein>
    <submittedName>
        <fullName evidence="1">14001_t:CDS:1</fullName>
    </submittedName>
</protein>
<dbReference type="EMBL" id="CAJVQC010038777">
    <property type="protein sequence ID" value="CAG8766987.1"/>
    <property type="molecule type" value="Genomic_DNA"/>
</dbReference>
<gene>
    <name evidence="1" type="ORF">RPERSI_LOCUS15924</name>
</gene>
<organism evidence="1 2">
    <name type="scientific">Racocetra persica</name>
    <dbReference type="NCBI Taxonomy" id="160502"/>
    <lineage>
        <taxon>Eukaryota</taxon>
        <taxon>Fungi</taxon>
        <taxon>Fungi incertae sedis</taxon>
        <taxon>Mucoromycota</taxon>
        <taxon>Glomeromycotina</taxon>
        <taxon>Glomeromycetes</taxon>
        <taxon>Diversisporales</taxon>
        <taxon>Gigasporaceae</taxon>
        <taxon>Racocetra</taxon>
    </lineage>
</organism>
<proteinExistence type="predicted"/>
<evidence type="ECO:0000313" key="2">
    <source>
        <dbReference type="Proteomes" id="UP000789920"/>
    </source>
</evidence>
<dbReference type="Proteomes" id="UP000789920">
    <property type="component" value="Unassembled WGS sequence"/>
</dbReference>
<name>A0ACA9QW96_9GLOM</name>
<accession>A0ACA9QW96</accession>
<evidence type="ECO:0000313" key="1">
    <source>
        <dbReference type="EMBL" id="CAG8766987.1"/>
    </source>
</evidence>
<reference evidence="1" key="1">
    <citation type="submission" date="2021-06" db="EMBL/GenBank/DDBJ databases">
        <authorList>
            <person name="Kallberg Y."/>
            <person name="Tangrot J."/>
            <person name="Rosling A."/>
        </authorList>
    </citation>
    <scope>NUCLEOTIDE SEQUENCE</scope>
    <source>
        <strain evidence="1">MA461A</strain>
    </source>
</reference>
<feature type="non-terminal residue" evidence="1">
    <location>
        <position position="155"/>
    </location>
</feature>
<keyword evidence="2" id="KW-1185">Reference proteome</keyword>
<sequence>MTAIEQLCKIITYARSTPQRKEKFMNYNSSKLELIPINIITTIEKEIKKYKLNEDDWNLLEEFKNLMEYFEDATTYISRSTYSTIGFIVPAYNTLLDILENFIVEKSTILTIKNTAQFATIFKKRKKVDPSDELATYLRESTADTNDDNNIDILE</sequence>